<accession>A0A4P8MVM1</accession>
<proteinExistence type="predicted"/>
<dbReference type="Proteomes" id="UP000300052">
    <property type="component" value="Genome"/>
</dbReference>
<keyword evidence="1" id="KW-0812">Transmembrane</keyword>
<evidence type="ECO:0000313" key="2">
    <source>
        <dbReference type="EMBL" id="QCQ58111.1"/>
    </source>
</evidence>
<evidence type="ECO:0000313" key="3">
    <source>
        <dbReference type="Proteomes" id="UP000300052"/>
    </source>
</evidence>
<gene>
    <name evidence="2" type="ORF">Barba1S_gp124</name>
</gene>
<keyword evidence="1" id="KW-0472">Membrane</keyword>
<feature type="transmembrane region" description="Helical" evidence="1">
    <location>
        <begin position="25"/>
        <end position="45"/>
    </location>
</feature>
<feature type="transmembrane region" description="Helical" evidence="1">
    <location>
        <begin position="51"/>
        <end position="69"/>
    </location>
</feature>
<organism evidence="2 3">
    <name type="scientific">Rheinheimera phage vB_RspM_Barba1S</name>
    <dbReference type="NCBI Taxonomy" id="2565660"/>
    <lineage>
        <taxon>Viruses</taxon>
        <taxon>Duplodnaviria</taxon>
        <taxon>Heunggongvirae</taxon>
        <taxon>Uroviricota</taxon>
        <taxon>Caudoviricetes</taxon>
        <taxon>Barbavirus</taxon>
        <taxon>Barbavirus barba18A</taxon>
    </lineage>
</organism>
<name>A0A4P8MVM1_9CAUD</name>
<reference evidence="2 3" key="1">
    <citation type="submission" date="2019-03" db="EMBL/GenBank/DDBJ databases">
        <title>Genomic and seasonal variations among aquatic phages infecting the Baltic Sea Gammaproteobacteria Rheinheimera sp. bal341.</title>
        <authorList>
            <person name="Nilsson E."/>
            <person name="Li K."/>
            <person name="Fridlund J."/>
            <person name="Sulcius S."/>
            <person name="Bunse C."/>
            <person name="Karlsson C.M.G."/>
            <person name="Lindh M."/>
            <person name="Lundin D."/>
            <person name="Pinhassi J."/>
            <person name="Holmfeldt K."/>
        </authorList>
    </citation>
    <scope>NUCLEOTIDE SEQUENCE [LARGE SCALE GENOMIC DNA]</scope>
</reference>
<keyword evidence="1" id="KW-1133">Transmembrane helix</keyword>
<sequence>MFDKIRSKIKSLFGKVKQYLKSRTVNVGLIITMMGVVEMNLSFLQPTFGDNFGLVSIAYGILMVYLRSITTNSIQDK</sequence>
<evidence type="ECO:0000256" key="1">
    <source>
        <dbReference type="SAM" id="Phobius"/>
    </source>
</evidence>
<dbReference type="EMBL" id="MK719702">
    <property type="protein sequence ID" value="QCQ58111.1"/>
    <property type="molecule type" value="Genomic_DNA"/>
</dbReference>
<protein>
    <submittedName>
        <fullName evidence="2">Uncharacterized protein</fullName>
    </submittedName>
</protein>